<dbReference type="AlphaFoldDB" id="A0A225UHT8"/>
<evidence type="ECO:0000313" key="1">
    <source>
        <dbReference type="EMBL" id="OWY92166.1"/>
    </source>
</evidence>
<evidence type="ECO:0000313" key="2">
    <source>
        <dbReference type="Proteomes" id="UP000198211"/>
    </source>
</evidence>
<reference evidence="2" key="1">
    <citation type="submission" date="2017-03" db="EMBL/GenBank/DDBJ databases">
        <title>Phytopthora megakarya and P. palmivora, two closely related causual agents of cacao black pod achieved similar genome size and gene model numbers by different mechanisms.</title>
        <authorList>
            <person name="Ali S."/>
            <person name="Shao J."/>
            <person name="Larry D.J."/>
            <person name="Kronmiller B."/>
            <person name="Shen D."/>
            <person name="Strem M.D."/>
            <person name="Melnick R.L."/>
            <person name="Guiltinan M.J."/>
            <person name="Tyler B.M."/>
            <person name="Meinhardt L.W."/>
            <person name="Bailey B.A."/>
        </authorList>
    </citation>
    <scope>NUCLEOTIDE SEQUENCE [LARGE SCALE GENOMIC DNA]</scope>
    <source>
        <strain evidence="2">zdho120</strain>
    </source>
</reference>
<organism evidence="1 2">
    <name type="scientific">Phytophthora megakarya</name>
    <dbReference type="NCBI Taxonomy" id="4795"/>
    <lineage>
        <taxon>Eukaryota</taxon>
        <taxon>Sar</taxon>
        <taxon>Stramenopiles</taxon>
        <taxon>Oomycota</taxon>
        <taxon>Peronosporomycetes</taxon>
        <taxon>Peronosporales</taxon>
        <taxon>Peronosporaceae</taxon>
        <taxon>Phytophthora</taxon>
    </lineage>
</organism>
<comment type="caution">
    <text evidence="1">The sequence shown here is derived from an EMBL/GenBank/DDBJ whole genome shotgun (WGS) entry which is preliminary data.</text>
</comment>
<accession>A0A225UHT8</accession>
<keyword evidence="2" id="KW-1185">Reference proteome</keyword>
<feature type="non-terminal residue" evidence="1">
    <location>
        <position position="1"/>
    </location>
</feature>
<sequence length="104" mass="12230">REHRRLKQIRYTRYAVVRSFLQKTMTSDVSDGLGSGVESLVQNWELLFQYFDDFVVQLQRQKSIGFDSLFATTLTRSRRSLRQGSSRLNSTTFHKTFSMEDILN</sequence>
<name>A0A225UHT8_9STRA</name>
<dbReference type="EMBL" id="NBNE01018667">
    <property type="protein sequence ID" value="OWY92166.1"/>
    <property type="molecule type" value="Genomic_DNA"/>
</dbReference>
<dbReference type="Proteomes" id="UP000198211">
    <property type="component" value="Unassembled WGS sequence"/>
</dbReference>
<proteinExistence type="predicted"/>
<gene>
    <name evidence="1" type="ORF">PHMEG_00038942</name>
</gene>
<protein>
    <submittedName>
        <fullName evidence="1">Uncharacterized protein</fullName>
    </submittedName>
</protein>